<dbReference type="RefSeq" id="WP_115691764.1">
    <property type="nucleotide sequence ID" value="NZ_CP031417.1"/>
</dbReference>
<dbReference type="SUPFAM" id="SSF54637">
    <property type="entry name" value="Thioesterase/thiol ester dehydrase-isomerase"/>
    <property type="match status" value="1"/>
</dbReference>
<gene>
    <name evidence="2" type="ORF">DW352_13230</name>
</gene>
<dbReference type="OrthoDB" id="9801735at2"/>
<dbReference type="Proteomes" id="UP000254889">
    <property type="component" value="Chromosome"/>
</dbReference>
<protein>
    <submittedName>
        <fullName evidence="2">MaoC family dehydratase</fullName>
    </submittedName>
</protein>
<accession>A0A345ZWT8</accession>
<keyword evidence="3" id="KW-1185">Reference proteome</keyword>
<dbReference type="InterPro" id="IPR029069">
    <property type="entry name" value="HotDog_dom_sf"/>
</dbReference>
<dbReference type="AlphaFoldDB" id="A0A345ZWT8"/>
<sequence>MAQEIDLDEYSGRVGQEIGVSSWRTIDQSLIDTFADVTDDHQFIHVDPARAAQTPFGSTIAHGMLVLSLISTMSYEAVPTIRGAAMNINYGFDRVRFVSPVPVNSRLRGRFVLAELSHRGGGQISIRYDVTIEREGSEKPAAAVEWLTMLVMAAAKS</sequence>
<proteinExistence type="predicted"/>
<dbReference type="InterPro" id="IPR002539">
    <property type="entry name" value="MaoC-like_dom"/>
</dbReference>
<dbReference type="CDD" id="cd03450">
    <property type="entry name" value="NodN"/>
    <property type="match status" value="1"/>
</dbReference>
<name>A0A345ZWT8_9HYPH</name>
<dbReference type="InterPro" id="IPR039375">
    <property type="entry name" value="NodN-like"/>
</dbReference>
<evidence type="ECO:0000259" key="1">
    <source>
        <dbReference type="Pfam" id="PF01575"/>
    </source>
</evidence>
<feature type="domain" description="MaoC-like" evidence="1">
    <location>
        <begin position="13"/>
        <end position="115"/>
    </location>
</feature>
<reference evidence="2 3" key="1">
    <citation type="submission" date="2018-07" db="EMBL/GenBank/DDBJ databases">
        <authorList>
            <person name="Quirk P.G."/>
            <person name="Krulwich T.A."/>
        </authorList>
    </citation>
    <scope>NUCLEOTIDE SEQUENCE [LARGE SCALE GENOMIC DNA]</scope>
    <source>
        <strain evidence="2 3">CC-BB4</strain>
    </source>
</reference>
<dbReference type="PANTHER" id="PTHR42993">
    <property type="entry name" value="MAOC-LIKE DEHYDRATASE DOMAIN-CONTAINING PROTEIN"/>
    <property type="match status" value="1"/>
</dbReference>
<evidence type="ECO:0000313" key="3">
    <source>
        <dbReference type="Proteomes" id="UP000254889"/>
    </source>
</evidence>
<organism evidence="2 3">
    <name type="scientific">Pseudolabrys taiwanensis</name>
    <dbReference type="NCBI Taxonomy" id="331696"/>
    <lineage>
        <taxon>Bacteria</taxon>
        <taxon>Pseudomonadati</taxon>
        <taxon>Pseudomonadota</taxon>
        <taxon>Alphaproteobacteria</taxon>
        <taxon>Hyphomicrobiales</taxon>
        <taxon>Xanthobacteraceae</taxon>
        <taxon>Pseudolabrys</taxon>
    </lineage>
</organism>
<dbReference type="EMBL" id="CP031417">
    <property type="protein sequence ID" value="AXK81385.1"/>
    <property type="molecule type" value="Genomic_DNA"/>
</dbReference>
<dbReference type="Pfam" id="PF01575">
    <property type="entry name" value="MaoC_dehydratas"/>
    <property type="match status" value="1"/>
</dbReference>
<dbReference type="PANTHER" id="PTHR42993:SF1">
    <property type="entry name" value="MAOC-LIKE DEHYDRATASE DOMAIN-CONTAINING PROTEIN"/>
    <property type="match status" value="1"/>
</dbReference>
<dbReference type="KEGG" id="ptaw:DW352_13230"/>
<evidence type="ECO:0000313" key="2">
    <source>
        <dbReference type="EMBL" id="AXK81385.1"/>
    </source>
</evidence>
<dbReference type="Gene3D" id="3.10.129.10">
    <property type="entry name" value="Hotdog Thioesterase"/>
    <property type="match status" value="1"/>
</dbReference>